<accession>A0A8H3DFI0</accession>
<proteinExistence type="predicted"/>
<evidence type="ECO:0000313" key="3">
    <source>
        <dbReference type="Proteomes" id="UP000663861"/>
    </source>
</evidence>
<reference evidence="2" key="1">
    <citation type="submission" date="2021-01" db="EMBL/GenBank/DDBJ databases">
        <authorList>
            <person name="Kaushik A."/>
        </authorList>
    </citation>
    <scope>NUCLEOTIDE SEQUENCE</scope>
    <source>
        <strain evidence="1">AG4-R118</strain>
        <strain evidence="2">AG4-RS23</strain>
    </source>
</reference>
<dbReference type="AlphaFoldDB" id="A0A8H3DFI0"/>
<comment type="caution">
    <text evidence="2">The sequence shown here is derived from an EMBL/GenBank/DDBJ whole genome shotgun (WGS) entry which is preliminary data.</text>
</comment>
<name>A0A8H3DFI0_9AGAM</name>
<dbReference type="EMBL" id="CAJMWY010004097">
    <property type="protein sequence ID" value="CAE6518881.1"/>
    <property type="molecule type" value="Genomic_DNA"/>
</dbReference>
<protein>
    <submittedName>
        <fullName evidence="2">Uncharacterized protein</fullName>
    </submittedName>
</protein>
<dbReference type="Proteomes" id="UP000663861">
    <property type="component" value="Unassembled WGS sequence"/>
</dbReference>
<dbReference type="Proteomes" id="UP000663888">
    <property type="component" value="Unassembled WGS sequence"/>
</dbReference>
<sequence length="682" mass="75545">MGYPTAAQGQVERAASLSHAAECLARAAAKLSEAARAMSMVAGLLSHGSVVKMPSENGTISVPPVEWPDTLFTNQITAPEDDGAGLSQGYRLLLDDEADVLLVLCSLIYDRSKVICYFTCGTQSLNLYKSLIDSVIETNAIVPDPSNKSSIASCYNKFLGEMRSIMLLTEADIPVSSVEGSSEYTVIHVGWPVNKNQYVAQRRTHQAPTNILLAYSGDKDLYLSGSALISLTEAWPGDTRGFKTSTDILRPLFKEKLSELSFQTKEEAYLDWISLHSLQGSRSVNSWTPSTLVNQANRFILGPLAYRSPRSMSQRVTLQPSSVELLPEVSAEFVTGHGLQPAVDEGLLRVEADHVELNDAHESAVNDTNQWSTEDTRLRNIPEDTLNHSMQHLRITGEHGDTVQDPLNFEILGIPQINFTLATGHNYFALEEDFDSIPLVWFLSTWSDKTVLFLEGVMLKKYRKLFRHFLSQKLVTVRPDESPASMARKTLEFMTCASSAILLISHSCDELPTALRQRPIGCCIYWAQDLHIKQAKKHQSQITCPSVNIIMPNSRRDRHLFGLSGFKEHPQASVVLDRSSDSLLETRRRALLPVLMSQEKAVQGLYSMCIVALKGEKNRQKRSSQDAVTLANCYAAKVLLYGSQEDGSTVFPPIRGRPSVTLDIVRIFQLQPAVDAGLLFVA</sequence>
<gene>
    <name evidence="1" type="ORF">RDB_LOCUS11138</name>
    <name evidence="2" type="ORF">RDB_LOCUS152427</name>
</gene>
<evidence type="ECO:0000313" key="1">
    <source>
        <dbReference type="EMBL" id="CAE6410100.1"/>
    </source>
</evidence>
<evidence type="ECO:0000313" key="2">
    <source>
        <dbReference type="EMBL" id="CAE6518881.1"/>
    </source>
</evidence>
<organism evidence="2 3">
    <name type="scientific">Rhizoctonia solani</name>
    <dbReference type="NCBI Taxonomy" id="456999"/>
    <lineage>
        <taxon>Eukaryota</taxon>
        <taxon>Fungi</taxon>
        <taxon>Dikarya</taxon>
        <taxon>Basidiomycota</taxon>
        <taxon>Agaricomycotina</taxon>
        <taxon>Agaricomycetes</taxon>
        <taxon>Cantharellales</taxon>
        <taxon>Ceratobasidiaceae</taxon>
        <taxon>Rhizoctonia</taxon>
    </lineage>
</organism>
<dbReference type="EMBL" id="CAJMWX010000253">
    <property type="protein sequence ID" value="CAE6410100.1"/>
    <property type="molecule type" value="Genomic_DNA"/>
</dbReference>